<evidence type="ECO:0000313" key="3">
    <source>
        <dbReference type="Proteomes" id="UP000198287"/>
    </source>
</evidence>
<name>A0A226F0Z4_FOLCA</name>
<gene>
    <name evidence="2" type="ORF">Fcan01_01034</name>
</gene>
<feature type="region of interest" description="Disordered" evidence="1">
    <location>
        <begin position="1"/>
        <end position="21"/>
    </location>
</feature>
<protein>
    <submittedName>
        <fullName evidence="2">Uncharacterized protein</fullName>
    </submittedName>
</protein>
<dbReference type="Proteomes" id="UP000198287">
    <property type="component" value="Unassembled WGS sequence"/>
</dbReference>
<keyword evidence="3" id="KW-1185">Reference proteome</keyword>
<feature type="compositionally biased region" description="Basic and acidic residues" evidence="1">
    <location>
        <begin position="1"/>
        <end position="11"/>
    </location>
</feature>
<organism evidence="2 3">
    <name type="scientific">Folsomia candida</name>
    <name type="common">Springtail</name>
    <dbReference type="NCBI Taxonomy" id="158441"/>
    <lineage>
        <taxon>Eukaryota</taxon>
        <taxon>Metazoa</taxon>
        <taxon>Ecdysozoa</taxon>
        <taxon>Arthropoda</taxon>
        <taxon>Hexapoda</taxon>
        <taxon>Collembola</taxon>
        <taxon>Entomobryomorpha</taxon>
        <taxon>Isotomoidea</taxon>
        <taxon>Isotomidae</taxon>
        <taxon>Proisotominae</taxon>
        <taxon>Folsomia</taxon>
    </lineage>
</organism>
<proteinExistence type="predicted"/>
<evidence type="ECO:0000256" key="1">
    <source>
        <dbReference type="SAM" id="MobiDB-lite"/>
    </source>
</evidence>
<accession>A0A226F0Z4</accession>
<comment type="caution">
    <text evidence="2">The sequence shown here is derived from an EMBL/GenBank/DDBJ whole genome shotgun (WGS) entry which is preliminary data.</text>
</comment>
<dbReference type="EMBL" id="LNIX01000001">
    <property type="protein sequence ID" value="OXA63449.1"/>
    <property type="molecule type" value="Genomic_DNA"/>
</dbReference>
<reference evidence="2 3" key="1">
    <citation type="submission" date="2015-12" db="EMBL/GenBank/DDBJ databases">
        <title>The genome of Folsomia candida.</title>
        <authorList>
            <person name="Faddeeva A."/>
            <person name="Derks M.F."/>
            <person name="Anvar Y."/>
            <person name="Smit S."/>
            <person name="Van Straalen N."/>
            <person name="Roelofs D."/>
        </authorList>
    </citation>
    <scope>NUCLEOTIDE SEQUENCE [LARGE SCALE GENOMIC DNA]</scope>
    <source>
        <strain evidence="2 3">VU population</strain>
        <tissue evidence="2">Whole body</tissue>
    </source>
</reference>
<sequence length="292" mass="33384">MEHTNCFDESHVQTQATGPRGVNFPQNNLLYSQSHLHLPTPEELSEHDTKLALKTAKEIARIHESTQDEYNQAAQRVFKGRNLANRKWMEIDYSAKKERSVNFIDTEIAILEAEEDADFAIEAAEHDLTLYNSEADEKMQLQRCKADLEKVDLEQDTTQQIALIKEQITQQNSKICKKIEDAKIKASEEVQLFRTLAENESHQNDLDTEEQIRQIKEETARALAALTPMKVEPKPKQQAKVRNSGKGIMGLSFPKFPNPLKFLLPKSRSLPNIGQEIRTESRGTSRVNARYN</sequence>
<evidence type="ECO:0000313" key="2">
    <source>
        <dbReference type="EMBL" id="OXA63449.1"/>
    </source>
</evidence>
<dbReference type="AlphaFoldDB" id="A0A226F0Z4"/>